<evidence type="ECO:0000256" key="2">
    <source>
        <dbReference type="ARBA" id="ARBA00022741"/>
    </source>
</evidence>
<keyword evidence="4 5" id="KW-0067">ATP-binding</keyword>
<dbReference type="GO" id="GO:0005524">
    <property type="term" value="F:ATP binding"/>
    <property type="evidence" value="ECO:0007669"/>
    <property type="project" value="UniProtKB-UniRule"/>
</dbReference>
<dbReference type="PANTHER" id="PTHR48011">
    <property type="entry name" value="CCR4-NOT TRANSCRIPTIONAL COMPLEX SUBUNIT CAF120-RELATED"/>
    <property type="match status" value="1"/>
</dbReference>
<keyword evidence="9" id="KW-1185">Reference proteome</keyword>
<dbReference type="GO" id="GO:0004674">
    <property type="term" value="F:protein serine/threonine kinase activity"/>
    <property type="evidence" value="ECO:0007669"/>
    <property type="project" value="UniProtKB-KW"/>
</dbReference>
<evidence type="ECO:0000256" key="3">
    <source>
        <dbReference type="ARBA" id="ARBA00022777"/>
    </source>
</evidence>
<comment type="caution">
    <text evidence="8">The sequence shown here is derived from an EMBL/GenBank/DDBJ whole genome shotgun (WGS) entry which is preliminary data.</text>
</comment>
<dbReference type="Proteomes" id="UP001459277">
    <property type="component" value="Unassembled WGS sequence"/>
</dbReference>
<dbReference type="PANTHER" id="PTHR48011:SF56">
    <property type="entry name" value="PROTEIN KINASE DOMAIN-CONTAINING PROTEIN"/>
    <property type="match status" value="1"/>
</dbReference>
<name>A0AAW2DPS0_9ROSI</name>
<accession>A0AAW2DPS0</accession>
<dbReference type="PROSITE" id="PS00108">
    <property type="entry name" value="PROTEIN_KINASE_ST"/>
    <property type="match status" value="1"/>
</dbReference>
<keyword evidence="1" id="KW-0808">Transferase</keyword>
<gene>
    <name evidence="8" type="ORF">SO802_007828</name>
</gene>
<evidence type="ECO:0000256" key="4">
    <source>
        <dbReference type="ARBA" id="ARBA00022840"/>
    </source>
</evidence>
<dbReference type="InterPro" id="IPR000719">
    <property type="entry name" value="Prot_kinase_dom"/>
</dbReference>
<comment type="similarity">
    <text evidence="6">Belongs to the protein kinase superfamily.</text>
</comment>
<evidence type="ECO:0000256" key="6">
    <source>
        <dbReference type="RuleBase" id="RU000304"/>
    </source>
</evidence>
<dbReference type="AlphaFoldDB" id="A0AAW2DPS0"/>
<dbReference type="GO" id="GO:0007165">
    <property type="term" value="P:signal transduction"/>
    <property type="evidence" value="ECO:0007669"/>
    <property type="project" value="TreeGrafter"/>
</dbReference>
<dbReference type="InterPro" id="IPR052751">
    <property type="entry name" value="Plant_MAPKKK"/>
</dbReference>
<dbReference type="Pfam" id="PF00069">
    <property type="entry name" value="Pkinase"/>
    <property type="match status" value="1"/>
</dbReference>
<dbReference type="CDD" id="cd06606">
    <property type="entry name" value="STKc_MAPKKK"/>
    <property type="match status" value="1"/>
</dbReference>
<keyword evidence="3" id="KW-0418">Kinase</keyword>
<evidence type="ECO:0000259" key="7">
    <source>
        <dbReference type="PROSITE" id="PS50011"/>
    </source>
</evidence>
<sequence>MKKAESEANAMAEESLYGNGETWVRGPLLGKGAFGSVFLANSKKPKSRFHCFPSTMAVKSAEVSLSASLQKEKEVHDNVQGCPFVIHCYGEEITTQENGENMVYNLLFEYASGGTLCDLIEKSGGSGLPESDVKRYAKSLLQGLNHVHDCGYVHCDLKPENVLLVRAATGESFVAKIGDLGLARRSEQRKKGRVDYLRGTALYMAPETVLESVQDPKSDIWAFGCVLCEMLTGKSPWDREEKLNTEELLGVIGNERVLPKIPSGISKEARDFLKACLVRKPMFRFTAEMLLDHPFLAGVDEPELPAVPSSSWTEADFEHSVSSFSDDDDLTYCSFSGDDEDFGVEFVVSSDDEDFGVEFFVSSDDEAAVVGQKRKRVAFDDDHKFRTVAQSNLKFPTSFVPVGA</sequence>
<keyword evidence="6" id="KW-0723">Serine/threonine-protein kinase</keyword>
<evidence type="ECO:0000256" key="5">
    <source>
        <dbReference type="PROSITE-ProRule" id="PRU10141"/>
    </source>
</evidence>
<dbReference type="EMBL" id="JAZDWU010000002">
    <property type="protein sequence ID" value="KAL0012720.1"/>
    <property type="molecule type" value="Genomic_DNA"/>
</dbReference>
<evidence type="ECO:0000313" key="8">
    <source>
        <dbReference type="EMBL" id="KAL0012720.1"/>
    </source>
</evidence>
<dbReference type="SMART" id="SM00220">
    <property type="entry name" value="S_TKc"/>
    <property type="match status" value="1"/>
</dbReference>
<evidence type="ECO:0000313" key="9">
    <source>
        <dbReference type="Proteomes" id="UP001459277"/>
    </source>
</evidence>
<proteinExistence type="inferred from homology"/>
<organism evidence="8 9">
    <name type="scientific">Lithocarpus litseifolius</name>
    <dbReference type="NCBI Taxonomy" id="425828"/>
    <lineage>
        <taxon>Eukaryota</taxon>
        <taxon>Viridiplantae</taxon>
        <taxon>Streptophyta</taxon>
        <taxon>Embryophyta</taxon>
        <taxon>Tracheophyta</taxon>
        <taxon>Spermatophyta</taxon>
        <taxon>Magnoliopsida</taxon>
        <taxon>eudicotyledons</taxon>
        <taxon>Gunneridae</taxon>
        <taxon>Pentapetalae</taxon>
        <taxon>rosids</taxon>
        <taxon>fabids</taxon>
        <taxon>Fagales</taxon>
        <taxon>Fagaceae</taxon>
        <taxon>Lithocarpus</taxon>
    </lineage>
</organism>
<dbReference type="InterPro" id="IPR011009">
    <property type="entry name" value="Kinase-like_dom_sf"/>
</dbReference>
<dbReference type="PROSITE" id="PS50011">
    <property type="entry name" value="PROTEIN_KINASE_DOM"/>
    <property type="match status" value="1"/>
</dbReference>
<keyword evidence="2 5" id="KW-0547">Nucleotide-binding</keyword>
<dbReference type="Gene3D" id="1.10.510.10">
    <property type="entry name" value="Transferase(Phosphotransferase) domain 1"/>
    <property type="match status" value="1"/>
</dbReference>
<dbReference type="PROSITE" id="PS00107">
    <property type="entry name" value="PROTEIN_KINASE_ATP"/>
    <property type="match status" value="1"/>
</dbReference>
<protein>
    <recommendedName>
        <fullName evidence="7">Protein kinase domain-containing protein</fullName>
    </recommendedName>
</protein>
<dbReference type="InterPro" id="IPR008271">
    <property type="entry name" value="Ser/Thr_kinase_AS"/>
</dbReference>
<reference evidence="8 9" key="1">
    <citation type="submission" date="2024-01" db="EMBL/GenBank/DDBJ databases">
        <title>A telomere-to-telomere, gap-free genome of sweet tea (Lithocarpus litseifolius).</title>
        <authorList>
            <person name="Zhou J."/>
        </authorList>
    </citation>
    <scope>NUCLEOTIDE SEQUENCE [LARGE SCALE GENOMIC DNA]</scope>
    <source>
        <strain evidence="8">Zhou-2022a</strain>
        <tissue evidence="8">Leaf</tissue>
    </source>
</reference>
<feature type="domain" description="Protein kinase" evidence="7">
    <location>
        <begin position="23"/>
        <end position="296"/>
    </location>
</feature>
<feature type="binding site" evidence="5">
    <location>
        <position position="59"/>
    </location>
    <ligand>
        <name>ATP</name>
        <dbReference type="ChEBI" id="CHEBI:30616"/>
    </ligand>
</feature>
<dbReference type="InterPro" id="IPR017441">
    <property type="entry name" value="Protein_kinase_ATP_BS"/>
</dbReference>
<evidence type="ECO:0000256" key="1">
    <source>
        <dbReference type="ARBA" id="ARBA00022679"/>
    </source>
</evidence>
<dbReference type="SUPFAM" id="SSF56112">
    <property type="entry name" value="Protein kinase-like (PK-like)"/>
    <property type="match status" value="1"/>
</dbReference>